<dbReference type="InterPro" id="IPR013805">
    <property type="entry name" value="GrpE_CC"/>
</dbReference>
<accession>A0A917FEY8</accession>
<dbReference type="PANTHER" id="PTHR21237">
    <property type="entry name" value="GRPE PROTEIN"/>
    <property type="match status" value="1"/>
</dbReference>
<dbReference type="PRINTS" id="PR00773">
    <property type="entry name" value="GRPEPROTEIN"/>
</dbReference>
<feature type="compositionally biased region" description="Low complexity" evidence="14">
    <location>
        <begin position="203"/>
        <end position="222"/>
    </location>
</feature>
<comment type="function">
    <text evidence="7 10 11">Participates actively in the response to hyperosmotic and heat shock by preventing the aggregation of stress-denatured proteins, in association with DnaK and GrpE. It is the nucleotide exchange factor for DnaK and may function as a thermosensor. Unfolded proteins bind initially to DnaJ; upon interaction with the DnaJ-bound protein, DnaK hydrolyzes its bound ATP, resulting in the formation of a stable complex. GrpE releases ADP from DnaK; ATP binding to DnaK triggers the release of the substrate protein, thus completing the reaction cycle. Several rounds of ATP-dependent interactions between DnaJ, DnaK and GrpE are required for fully efficient folding.</text>
</comment>
<dbReference type="HAMAP" id="MF_01151">
    <property type="entry name" value="GrpE"/>
    <property type="match status" value="1"/>
</dbReference>
<dbReference type="CDD" id="cd00446">
    <property type="entry name" value="GrpE"/>
    <property type="match status" value="1"/>
</dbReference>
<dbReference type="Proteomes" id="UP000632498">
    <property type="component" value="Unassembled WGS sequence"/>
</dbReference>
<organism evidence="15 16">
    <name type="scientific">Terasakiella brassicae</name>
    <dbReference type="NCBI Taxonomy" id="1634917"/>
    <lineage>
        <taxon>Bacteria</taxon>
        <taxon>Pseudomonadati</taxon>
        <taxon>Pseudomonadota</taxon>
        <taxon>Alphaproteobacteria</taxon>
        <taxon>Rhodospirillales</taxon>
        <taxon>Terasakiellaceae</taxon>
        <taxon>Terasakiella</taxon>
    </lineage>
</organism>
<gene>
    <name evidence="10 15" type="primary">grpE</name>
    <name evidence="15" type="ORF">GCM10011332_28810</name>
</gene>
<comment type="subcellular location">
    <subcellularLocation>
        <location evidence="1 10">Cytoplasm</location>
    </subcellularLocation>
</comment>
<dbReference type="FunFam" id="2.30.22.10:FF:000001">
    <property type="entry name" value="Protein GrpE"/>
    <property type="match status" value="1"/>
</dbReference>
<keyword evidence="4 10" id="KW-0963">Cytoplasm</keyword>
<sequence>MSGENTQATPADNDPVTEEVTIEEGAPQDTLEADVQGFAEGANVNERIAQLEAELEDTKSKWLRAVAEEQNVRRRAEREKQDALKYGVTNFAREMVSVADNLRRALESTPDNMKDTDVIKGVDMTERELQNAFKKAGIKRVEAAGQPFDHNLHQAMFEVNDPSQPAGLVAQVMQDGYVIHDRLLRPAMVGVTKGGPKYEAPQGEETPGATEAYEAGTEEAGANLDQET</sequence>
<evidence type="ECO:0000256" key="13">
    <source>
        <dbReference type="SAM" id="Coils"/>
    </source>
</evidence>
<dbReference type="InterPro" id="IPR009012">
    <property type="entry name" value="GrpE_head"/>
</dbReference>
<dbReference type="Pfam" id="PF01025">
    <property type="entry name" value="GrpE"/>
    <property type="match status" value="1"/>
</dbReference>
<dbReference type="EMBL" id="BMHV01000026">
    <property type="protein sequence ID" value="GGF73057.1"/>
    <property type="molecule type" value="Genomic_DNA"/>
</dbReference>
<dbReference type="PANTHER" id="PTHR21237:SF23">
    <property type="entry name" value="GRPE PROTEIN HOMOLOG, MITOCHONDRIAL"/>
    <property type="match status" value="1"/>
</dbReference>
<evidence type="ECO:0000256" key="8">
    <source>
        <dbReference type="ARBA" id="ARBA00072274"/>
    </source>
</evidence>
<evidence type="ECO:0000256" key="4">
    <source>
        <dbReference type="ARBA" id="ARBA00022490"/>
    </source>
</evidence>
<keyword evidence="6 10" id="KW-0143">Chaperone</keyword>
<evidence type="ECO:0000256" key="3">
    <source>
        <dbReference type="ARBA" id="ARBA00011738"/>
    </source>
</evidence>
<dbReference type="GO" id="GO:0051087">
    <property type="term" value="F:protein-folding chaperone binding"/>
    <property type="evidence" value="ECO:0007669"/>
    <property type="project" value="InterPro"/>
</dbReference>
<name>A0A917FEY8_9PROT</name>
<comment type="subunit">
    <text evidence="3 10">Homodimer.</text>
</comment>
<evidence type="ECO:0000256" key="2">
    <source>
        <dbReference type="ARBA" id="ARBA00009054"/>
    </source>
</evidence>
<evidence type="ECO:0000256" key="5">
    <source>
        <dbReference type="ARBA" id="ARBA00023016"/>
    </source>
</evidence>
<evidence type="ECO:0000256" key="1">
    <source>
        <dbReference type="ARBA" id="ARBA00004496"/>
    </source>
</evidence>
<reference evidence="15" key="1">
    <citation type="journal article" date="2014" name="Int. J. Syst. Evol. Microbiol.">
        <title>Complete genome sequence of Corynebacterium casei LMG S-19264T (=DSM 44701T), isolated from a smear-ripened cheese.</title>
        <authorList>
            <consortium name="US DOE Joint Genome Institute (JGI-PGF)"/>
            <person name="Walter F."/>
            <person name="Albersmeier A."/>
            <person name="Kalinowski J."/>
            <person name="Ruckert C."/>
        </authorList>
    </citation>
    <scope>NUCLEOTIDE SEQUENCE</scope>
    <source>
        <strain evidence="15">CGMCC 1.15254</strain>
    </source>
</reference>
<keyword evidence="13" id="KW-0175">Coiled coil</keyword>
<evidence type="ECO:0000256" key="11">
    <source>
        <dbReference type="RuleBase" id="RU000639"/>
    </source>
</evidence>
<dbReference type="RefSeq" id="WP_188666520.1">
    <property type="nucleotide sequence ID" value="NZ_BMHV01000026.1"/>
</dbReference>
<evidence type="ECO:0000313" key="15">
    <source>
        <dbReference type="EMBL" id="GGF73057.1"/>
    </source>
</evidence>
<evidence type="ECO:0000256" key="14">
    <source>
        <dbReference type="SAM" id="MobiDB-lite"/>
    </source>
</evidence>
<evidence type="ECO:0000256" key="9">
    <source>
        <dbReference type="ARBA" id="ARBA00076414"/>
    </source>
</evidence>
<comment type="caution">
    <text evidence="15">The sequence shown here is derived from an EMBL/GenBank/DDBJ whole genome shotgun (WGS) entry which is preliminary data.</text>
</comment>
<dbReference type="SUPFAM" id="SSF58014">
    <property type="entry name" value="Coiled-coil domain of nucleotide exchange factor GrpE"/>
    <property type="match status" value="1"/>
</dbReference>
<dbReference type="Gene3D" id="2.30.22.10">
    <property type="entry name" value="Head domain of nucleotide exchange factor GrpE"/>
    <property type="match status" value="1"/>
</dbReference>
<dbReference type="InterPro" id="IPR000740">
    <property type="entry name" value="GrpE"/>
</dbReference>
<dbReference type="GO" id="GO:0051082">
    <property type="term" value="F:unfolded protein binding"/>
    <property type="evidence" value="ECO:0007669"/>
    <property type="project" value="TreeGrafter"/>
</dbReference>
<evidence type="ECO:0000256" key="7">
    <source>
        <dbReference type="ARBA" id="ARBA00053401"/>
    </source>
</evidence>
<dbReference type="SUPFAM" id="SSF51064">
    <property type="entry name" value="Head domain of nucleotide exchange factor GrpE"/>
    <property type="match status" value="1"/>
</dbReference>
<dbReference type="AlphaFoldDB" id="A0A917FEY8"/>
<reference evidence="15" key="2">
    <citation type="submission" date="2020-09" db="EMBL/GenBank/DDBJ databases">
        <authorList>
            <person name="Sun Q."/>
            <person name="Zhou Y."/>
        </authorList>
    </citation>
    <scope>NUCLEOTIDE SEQUENCE</scope>
    <source>
        <strain evidence="15">CGMCC 1.15254</strain>
    </source>
</reference>
<dbReference type="NCBIfam" id="NF010738">
    <property type="entry name" value="PRK14140.1"/>
    <property type="match status" value="1"/>
</dbReference>
<dbReference type="GO" id="GO:0005737">
    <property type="term" value="C:cytoplasm"/>
    <property type="evidence" value="ECO:0007669"/>
    <property type="project" value="UniProtKB-SubCell"/>
</dbReference>
<feature type="coiled-coil region" evidence="13">
    <location>
        <begin position="41"/>
        <end position="79"/>
    </location>
</feature>
<evidence type="ECO:0000313" key="16">
    <source>
        <dbReference type="Proteomes" id="UP000632498"/>
    </source>
</evidence>
<evidence type="ECO:0000256" key="12">
    <source>
        <dbReference type="RuleBase" id="RU004478"/>
    </source>
</evidence>
<dbReference type="NCBIfam" id="NF010739">
    <property type="entry name" value="PRK14141.1"/>
    <property type="match status" value="1"/>
</dbReference>
<evidence type="ECO:0000256" key="6">
    <source>
        <dbReference type="ARBA" id="ARBA00023186"/>
    </source>
</evidence>
<dbReference type="GO" id="GO:0006457">
    <property type="term" value="P:protein folding"/>
    <property type="evidence" value="ECO:0007669"/>
    <property type="project" value="InterPro"/>
</dbReference>
<evidence type="ECO:0000256" key="10">
    <source>
        <dbReference type="HAMAP-Rule" id="MF_01151"/>
    </source>
</evidence>
<keyword evidence="5 10" id="KW-0346">Stress response</keyword>
<protein>
    <recommendedName>
        <fullName evidence="8 10">Protein GrpE</fullName>
    </recommendedName>
    <alternativeName>
        <fullName evidence="9 10">HSP-70 cofactor</fullName>
    </alternativeName>
</protein>
<comment type="similarity">
    <text evidence="2 10 12">Belongs to the GrpE family.</text>
</comment>
<dbReference type="GO" id="GO:0042803">
    <property type="term" value="F:protein homodimerization activity"/>
    <property type="evidence" value="ECO:0007669"/>
    <property type="project" value="InterPro"/>
</dbReference>
<dbReference type="Gene3D" id="3.90.20.20">
    <property type="match status" value="1"/>
</dbReference>
<dbReference type="GO" id="GO:0000774">
    <property type="term" value="F:adenyl-nucleotide exchange factor activity"/>
    <property type="evidence" value="ECO:0007669"/>
    <property type="project" value="InterPro"/>
</dbReference>
<keyword evidence="16" id="KW-1185">Reference proteome</keyword>
<proteinExistence type="inferred from homology"/>
<dbReference type="PROSITE" id="PS01071">
    <property type="entry name" value="GRPE"/>
    <property type="match status" value="1"/>
</dbReference>
<feature type="region of interest" description="Disordered" evidence="14">
    <location>
        <begin position="193"/>
        <end position="228"/>
    </location>
</feature>